<comment type="caution">
    <text evidence="1">The sequence shown here is derived from an EMBL/GenBank/DDBJ whole genome shotgun (WGS) entry which is preliminary data.</text>
</comment>
<dbReference type="AlphaFoldDB" id="A0AAW5KJ10"/>
<dbReference type="RefSeq" id="WP_256322228.1">
    <property type="nucleotide sequence ID" value="NZ_JANGCN010000021.1"/>
</dbReference>
<protein>
    <recommendedName>
        <fullName evidence="3">Endonuclease/exonuclease/phosphatase domain-containing protein</fullName>
    </recommendedName>
</protein>
<reference evidence="1" key="1">
    <citation type="submission" date="2022-06" db="EMBL/GenBank/DDBJ databases">
        <title>Isolation of gut microbiota from human fecal samples.</title>
        <authorList>
            <person name="Pamer E.G."/>
            <person name="Barat B."/>
            <person name="Waligurski E."/>
            <person name="Medina S."/>
            <person name="Paddock L."/>
            <person name="Mostad J."/>
        </authorList>
    </citation>
    <scope>NUCLEOTIDE SEQUENCE</scope>
    <source>
        <strain evidence="1">DFI.5.57</strain>
    </source>
</reference>
<sequence>MVINLMSWNTALYEFKNTSFKKSDLDNENFLKVCERIKEHLNKENAVAVLQEIPFKSNFDWKEHPIFTEVKKDFPADQYDLLYNLSTKNQIMMTVVVAKRGIIKNNPNGINTNRFVSFNIKDISLVGIHSKNAYQLREALQNIKGNRPDIIIGDFNAGNYYLNDKDKDDKIAVNRNNYLLLTEGYIDLCQGKVTTTYNRYIDHILIKSNHEFLSKCKCMNVNVDNNVKLSDHFPIYCTIETE</sequence>
<name>A0AAW5KJ10_9FIRM</name>
<evidence type="ECO:0008006" key="3">
    <source>
        <dbReference type="Google" id="ProtNLM"/>
    </source>
</evidence>
<dbReference type="Proteomes" id="UP001206236">
    <property type="component" value="Unassembled WGS sequence"/>
</dbReference>
<evidence type="ECO:0000313" key="2">
    <source>
        <dbReference type="Proteomes" id="UP001206236"/>
    </source>
</evidence>
<dbReference type="SUPFAM" id="SSF56219">
    <property type="entry name" value="DNase I-like"/>
    <property type="match status" value="1"/>
</dbReference>
<dbReference type="InterPro" id="IPR036691">
    <property type="entry name" value="Endo/exonu/phosph_ase_sf"/>
</dbReference>
<dbReference type="Gene3D" id="3.60.10.10">
    <property type="entry name" value="Endonuclease/exonuclease/phosphatase"/>
    <property type="match status" value="1"/>
</dbReference>
<dbReference type="EMBL" id="JANGCN010000021">
    <property type="protein sequence ID" value="MCQ5153569.1"/>
    <property type="molecule type" value="Genomic_DNA"/>
</dbReference>
<gene>
    <name evidence="1" type="ORF">NE632_09650</name>
</gene>
<evidence type="ECO:0000313" key="1">
    <source>
        <dbReference type="EMBL" id="MCQ5153569.1"/>
    </source>
</evidence>
<accession>A0AAW5KJ10</accession>
<proteinExistence type="predicted"/>
<organism evidence="1 2">
    <name type="scientific">Ruminococcus bicirculans</name>
    <name type="common">ex Wegman et al. 2014</name>
    <dbReference type="NCBI Taxonomy" id="1160721"/>
    <lineage>
        <taxon>Bacteria</taxon>
        <taxon>Bacillati</taxon>
        <taxon>Bacillota</taxon>
        <taxon>Clostridia</taxon>
        <taxon>Eubacteriales</taxon>
        <taxon>Oscillospiraceae</taxon>
        <taxon>Ruminococcus</taxon>
    </lineage>
</organism>